<evidence type="ECO:0000313" key="2">
    <source>
        <dbReference type="EMBL" id="BBN97462.1"/>
    </source>
</evidence>
<dbReference type="InterPro" id="IPR010982">
    <property type="entry name" value="Lambda_DNA-bd_dom_sf"/>
</dbReference>
<sequence length="76" mass="8628">MNGYFISSEGLRVLMAKKPTKISELSKETGISRTTLTTLYYERSAGIQYRTLLNLCLAFNCQPGDLFKVKSEEENE</sequence>
<proteinExistence type="predicted"/>
<protein>
    <submittedName>
        <fullName evidence="2">Transcriptional regulator</fullName>
    </submittedName>
</protein>
<dbReference type="InterPro" id="IPR001387">
    <property type="entry name" value="Cro/C1-type_HTH"/>
</dbReference>
<accession>A0A5K7WT34</accession>
<dbReference type="PANTHER" id="PTHR37301:SF1">
    <property type="entry name" value="DNA-BINDING PROTEIN"/>
    <property type="match status" value="1"/>
</dbReference>
<dbReference type="GO" id="GO:0003677">
    <property type="term" value="F:DNA binding"/>
    <property type="evidence" value="ECO:0007669"/>
    <property type="project" value="InterPro"/>
</dbReference>
<gene>
    <name evidence="2" type="ORF">St703_01670</name>
</gene>
<dbReference type="SUPFAM" id="SSF47413">
    <property type="entry name" value="lambda repressor-like DNA-binding domains"/>
    <property type="match status" value="1"/>
</dbReference>
<name>A0A5K7WT34_9BACL</name>
<reference evidence="2 3" key="1">
    <citation type="submission" date="2019-09" db="EMBL/GenBank/DDBJ databases">
        <title>Complete genome sequence of Sporolactobacillus terrae 70-3.</title>
        <authorList>
            <person name="Tanaka N."/>
            <person name="Shiwa Y."/>
            <person name="Fujita N."/>
            <person name="Tanasupawat S."/>
        </authorList>
    </citation>
    <scope>NUCLEOTIDE SEQUENCE [LARGE SCALE GENOMIC DNA]</scope>
    <source>
        <strain evidence="2 3">70-3</strain>
    </source>
</reference>
<evidence type="ECO:0000259" key="1">
    <source>
        <dbReference type="Pfam" id="PF13443"/>
    </source>
</evidence>
<dbReference type="EMBL" id="AP021853">
    <property type="protein sequence ID" value="BBN97462.1"/>
    <property type="molecule type" value="Genomic_DNA"/>
</dbReference>
<dbReference type="Pfam" id="PF13443">
    <property type="entry name" value="HTH_26"/>
    <property type="match status" value="1"/>
</dbReference>
<evidence type="ECO:0000313" key="3">
    <source>
        <dbReference type="Proteomes" id="UP000326951"/>
    </source>
</evidence>
<feature type="domain" description="HTH cro/C1-type" evidence="1">
    <location>
        <begin position="11"/>
        <end position="70"/>
    </location>
</feature>
<dbReference type="AlphaFoldDB" id="A0A5K7WT34"/>
<organism evidence="2 3">
    <name type="scientific">Sporolactobacillus terrae</name>
    <dbReference type="NCBI Taxonomy" id="269673"/>
    <lineage>
        <taxon>Bacteria</taxon>
        <taxon>Bacillati</taxon>
        <taxon>Bacillota</taxon>
        <taxon>Bacilli</taxon>
        <taxon>Bacillales</taxon>
        <taxon>Sporolactobacillaceae</taxon>
        <taxon>Sporolactobacillus</taxon>
    </lineage>
</organism>
<dbReference type="Gene3D" id="1.10.260.40">
    <property type="entry name" value="lambda repressor-like DNA-binding domains"/>
    <property type="match status" value="1"/>
</dbReference>
<dbReference type="PANTHER" id="PTHR37301">
    <property type="entry name" value="DNA-BINDING PROTEIN-RELATED"/>
    <property type="match status" value="1"/>
</dbReference>
<dbReference type="Proteomes" id="UP000326951">
    <property type="component" value="Chromosome"/>
</dbReference>